<evidence type="ECO:0000256" key="1">
    <source>
        <dbReference type="HAMAP-Rule" id="MF_00676"/>
    </source>
</evidence>
<comment type="caution">
    <text evidence="2">The sequence shown here is derived from an EMBL/GenBank/DDBJ whole genome shotgun (WGS) entry which is preliminary data.</text>
</comment>
<dbReference type="Proteomes" id="UP000475385">
    <property type="component" value="Unassembled WGS sequence"/>
</dbReference>
<dbReference type="PIRSF" id="PIRSF006173">
    <property type="entry name" value="UCP006173"/>
    <property type="match status" value="1"/>
</dbReference>
<dbReference type="InterPro" id="IPR005358">
    <property type="entry name" value="Puta_zinc/iron-chelating_dom"/>
</dbReference>
<keyword evidence="3" id="KW-1185">Reference proteome</keyword>
<evidence type="ECO:0000313" key="3">
    <source>
        <dbReference type="Proteomes" id="UP000475385"/>
    </source>
</evidence>
<reference evidence="2 3" key="2">
    <citation type="submission" date="2020-03" db="EMBL/GenBank/DDBJ databases">
        <title>Roseomonas stagni sp. nov., isolated from pond water in Japan.</title>
        <authorList>
            <person name="Furuhata K."/>
            <person name="Miyamoto H."/>
            <person name="Goto K."/>
        </authorList>
    </citation>
    <scope>NUCLEOTIDE SEQUENCE [LARGE SCALE GENOMIC DNA]</scope>
    <source>
        <strain evidence="2 3">PeD5</strain>
    </source>
</reference>
<dbReference type="EMBL" id="JAAIKB010000016">
    <property type="protein sequence ID" value="NGM23581.1"/>
    <property type="molecule type" value="Genomic_DNA"/>
</dbReference>
<comment type="similarity">
    <text evidence="1">Belongs to the UPF0260 family.</text>
</comment>
<organism evidence="2 3">
    <name type="scientific">Falsiroseomonas algicola</name>
    <dbReference type="NCBI Taxonomy" id="2716930"/>
    <lineage>
        <taxon>Bacteria</taxon>
        <taxon>Pseudomonadati</taxon>
        <taxon>Pseudomonadota</taxon>
        <taxon>Alphaproteobacteria</taxon>
        <taxon>Acetobacterales</taxon>
        <taxon>Roseomonadaceae</taxon>
        <taxon>Falsiroseomonas</taxon>
    </lineage>
</organism>
<reference evidence="2 3" key="1">
    <citation type="submission" date="2020-02" db="EMBL/GenBank/DDBJ databases">
        <authorList>
            <person name="Kim H.M."/>
            <person name="Jeon C.O."/>
        </authorList>
    </citation>
    <scope>NUCLEOTIDE SEQUENCE [LARGE SCALE GENOMIC DNA]</scope>
    <source>
        <strain evidence="2 3">PeD5</strain>
    </source>
</reference>
<dbReference type="NCBIfam" id="NF003501">
    <property type="entry name" value="PRK05170.1-5"/>
    <property type="match status" value="1"/>
</dbReference>
<dbReference type="PANTHER" id="PTHR37421">
    <property type="entry name" value="UPF0260 PROTEIN YCGN"/>
    <property type="match status" value="1"/>
</dbReference>
<sequence length="166" mass="18421">MAASDPFWRRKTLGAMTRAEWESLCDGCGRCCLHKLREEETEALLWTHVGCRLLDGQTGRCTDYANRKSRVPDCVKLTPAKVAAIDWLPPTCAYRLLAEGRDLPWWHPLVSGDAETVHKAGVSIRGRIVAERDAGALEDHVVAWPGRVPKAAKPIPPVRRGSDTEL</sequence>
<dbReference type="PANTHER" id="PTHR37421:SF1">
    <property type="entry name" value="UPF0260 PROTEIN YCGN"/>
    <property type="match status" value="1"/>
</dbReference>
<dbReference type="HAMAP" id="MF_00676">
    <property type="entry name" value="UPF0260"/>
    <property type="match status" value="1"/>
</dbReference>
<gene>
    <name evidence="2" type="ORF">G3576_26445</name>
</gene>
<protein>
    <recommendedName>
        <fullName evidence="1">UPF0260 protein G3576_26445</fullName>
    </recommendedName>
</protein>
<dbReference type="NCBIfam" id="NF003507">
    <property type="entry name" value="PRK05170.2-5"/>
    <property type="match status" value="1"/>
</dbReference>
<dbReference type="AlphaFoldDB" id="A0A6M1LT39"/>
<dbReference type="RefSeq" id="WP_164697499.1">
    <property type="nucleotide sequence ID" value="NZ_JAAIKB010000016.1"/>
</dbReference>
<dbReference type="InterPro" id="IPR008228">
    <property type="entry name" value="UCP006173"/>
</dbReference>
<proteinExistence type="inferred from homology"/>
<accession>A0A6M1LT39</accession>
<evidence type="ECO:0000313" key="2">
    <source>
        <dbReference type="EMBL" id="NGM23581.1"/>
    </source>
</evidence>
<dbReference type="Pfam" id="PF03692">
    <property type="entry name" value="CxxCxxCC"/>
    <property type="match status" value="1"/>
</dbReference>
<name>A0A6M1LT39_9PROT</name>